<keyword evidence="2" id="KW-1185">Reference proteome</keyword>
<dbReference type="EMBL" id="CM024812">
    <property type="protein sequence ID" value="KAG8004681.1"/>
    <property type="molecule type" value="Genomic_DNA"/>
</dbReference>
<gene>
    <name evidence="1" type="ORF">GBF38_009052</name>
</gene>
<evidence type="ECO:0000313" key="2">
    <source>
        <dbReference type="Proteomes" id="UP000805704"/>
    </source>
</evidence>
<evidence type="ECO:0000313" key="1">
    <source>
        <dbReference type="EMBL" id="KAG8004681.1"/>
    </source>
</evidence>
<accession>A0ACB7ES59</accession>
<dbReference type="Proteomes" id="UP000805704">
    <property type="component" value="Chromosome 24"/>
</dbReference>
<comment type="caution">
    <text evidence="1">The sequence shown here is derived from an EMBL/GenBank/DDBJ whole genome shotgun (WGS) entry which is preliminary data.</text>
</comment>
<reference evidence="1" key="1">
    <citation type="submission" date="2020-04" db="EMBL/GenBank/DDBJ databases">
        <title>A chromosome-scale assembly and high-density genetic map of the yellow drum (Nibea albiflora) genome.</title>
        <authorList>
            <person name="Xu D."/>
            <person name="Zhang W."/>
            <person name="Chen R."/>
            <person name="Tan P."/>
            <person name="Wang L."/>
            <person name="Song H."/>
            <person name="Tian L."/>
            <person name="Zhu Q."/>
            <person name="Wang B."/>
        </authorList>
    </citation>
    <scope>NUCLEOTIDE SEQUENCE</scope>
    <source>
        <strain evidence="1">ZJHYS-2018</strain>
    </source>
</reference>
<organism evidence="1 2">
    <name type="scientific">Nibea albiflora</name>
    <name type="common">Yellow drum</name>
    <name type="synonym">Corvina albiflora</name>
    <dbReference type="NCBI Taxonomy" id="240163"/>
    <lineage>
        <taxon>Eukaryota</taxon>
        <taxon>Metazoa</taxon>
        <taxon>Chordata</taxon>
        <taxon>Craniata</taxon>
        <taxon>Vertebrata</taxon>
        <taxon>Euteleostomi</taxon>
        <taxon>Actinopterygii</taxon>
        <taxon>Neopterygii</taxon>
        <taxon>Teleostei</taxon>
        <taxon>Neoteleostei</taxon>
        <taxon>Acanthomorphata</taxon>
        <taxon>Eupercaria</taxon>
        <taxon>Sciaenidae</taxon>
        <taxon>Nibea</taxon>
    </lineage>
</organism>
<name>A0ACB7ES59_NIBAL</name>
<feature type="non-terminal residue" evidence="1">
    <location>
        <position position="1"/>
    </location>
</feature>
<protein>
    <submittedName>
        <fullName evidence="1">Uncharacterized protein</fullName>
    </submittedName>
</protein>
<sequence length="71" mass="8411">RIIGSYRLNQEQVMTEKPRRDFEGSRLRSSQQPGPRLTRWKIRYDSFPEKGQKKKSELPLRRGIPGTSKRP</sequence>
<proteinExistence type="predicted"/>